<dbReference type="EMBL" id="JAANIT010000738">
    <property type="protein sequence ID" value="KAG1544861.1"/>
    <property type="molecule type" value="Genomic_DNA"/>
</dbReference>
<name>A0A9P6YD80_RHIOR</name>
<protein>
    <submittedName>
        <fullName evidence="1">Uncharacterized protein</fullName>
    </submittedName>
</protein>
<gene>
    <name evidence="1" type="ORF">G6F51_005807</name>
</gene>
<comment type="caution">
    <text evidence="1">The sequence shown here is derived from an EMBL/GenBank/DDBJ whole genome shotgun (WGS) entry which is preliminary data.</text>
</comment>
<evidence type="ECO:0000313" key="2">
    <source>
        <dbReference type="Proteomes" id="UP000717996"/>
    </source>
</evidence>
<dbReference type="Proteomes" id="UP000717996">
    <property type="component" value="Unassembled WGS sequence"/>
</dbReference>
<proteinExistence type="predicted"/>
<dbReference type="OrthoDB" id="2239322at2759"/>
<organism evidence="1 2">
    <name type="scientific">Rhizopus oryzae</name>
    <name type="common">Mucormycosis agent</name>
    <name type="synonym">Rhizopus arrhizus var. delemar</name>
    <dbReference type="NCBI Taxonomy" id="64495"/>
    <lineage>
        <taxon>Eukaryota</taxon>
        <taxon>Fungi</taxon>
        <taxon>Fungi incertae sedis</taxon>
        <taxon>Mucoromycota</taxon>
        <taxon>Mucoromycotina</taxon>
        <taxon>Mucoromycetes</taxon>
        <taxon>Mucorales</taxon>
        <taxon>Mucorineae</taxon>
        <taxon>Rhizopodaceae</taxon>
        <taxon>Rhizopus</taxon>
    </lineage>
</organism>
<dbReference type="AlphaFoldDB" id="A0A9P6YD80"/>
<dbReference type="OMA" id="MFKSERS"/>
<evidence type="ECO:0000313" key="1">
    <source>
        <dbReference type="EMBL" id="KAG1544861.1"/>
    </source>
</evidence>
<accession>A0A9P6YD80</accession>
<sequence length="74" mass="8608">MCKCRSEPDSQPLSVCRSSLCIGPFLWLPMAHIERSRCIRWRIGWLPGGKSKPCPRYPHQRLTNPHSIHCLNMH</sequence>
<reference evidence="1" key="1">
    <citation type="journal article" date="2020" name="Microb. Genom.">
        <title>Genetic diversity of clinical and environmental Mucorales isolates obtained from an investigation of mucormycosis cases among solid organ transplant recipients.</title>
        <authorList>
            <person name="Nguyen M.H."/>
            <person name="Kaul D."/>
            <person name="Muto C."/>
            <person name="Cheng S.J."/>
            <person name="Richter R.A."/>
            <person name="Bruno V.M."/>
            <person name="Liu G."/>
            <person name="Beyhan S."/>
            <person name="Sundermann A.J."/>
            <person name="Mounaud S."/>
            <person name="Pasculle A.W."/>
            <person name="Nierman W.C."/>
            <person name="Driscoll E."/>
            <person name="Cumbie R."/>
            <person name="Clancy C.J."/>
            <person name="Dupont C.L."/>
        </authorList>
    </citation>
    <scope>NUCLEOTIDE SEQUENCE</scope>
    <source>
        <strain evidence="1">GL16</strain>
    </source>
</reference>